<keyword evidence="4 5" id="KW-0472">Membrane</keyword>
<accession>A0A8E2FAQ5</accession>
<dbReference type="EMBL" id="KV748682">
    <property type="protein sequence ID" value="OCL13705.1"/>
    <property type="molecule type" value="Genomic_DNA"/>
</dbReference>
<dbReference type="OrthoDB" id="5348404at2759"/>
<sequence>MSATIPVMTPQQSQRAKEIAQAALLAAYKKAEKDCTLPFFLSYAEPISGSFTYHKIITIVSAVTTILTLCVSLSHAYFHLVNYVNPGEQKQIIRIIVTTAIYAVFNFFSCWFYDAAGYLEPIAQFYECFALCSIFLLFIQYVAPHEESRLDFFQTLERQGRKGNKKHDFGSLKWFYIVWILVFQLLPVRFATTVAFMTIQGVVCPLDQKTPKVSVTGFQSTSTIVGLLAVVHFWRRLRSSLREHGAMKKLLVFKLVIAITLIQNALFSAFASAHTLKATKTISFRDLQTGTPALMTCCEMMIFSIGFLWPYSPKPYLPGHTKQQYHKRYSTWHAIKDVLNIWDIISGVYYAFKLLFKWPFKKPTPRVPIPATGTLKIWDTRYGRRASATVDSFGSAGSSKASTDRSSDIQDLKDGAVMSSRIQDV</sequence>
<keyword evidence="2 5" id="KW-0812">Transmembrane</keyword>
<comment type="subcellular location">
    <subcellularLocation>
        <location evidence="1">Membrane</location>
        <topology evidence="1">Multi-pass membrane protein</topology>
    </subcellularLocation>
</comment>
<protein>
    <submittedName>
        <fullName evidence="6">Uncharacterized protein</fullName>
    </submittedName>
</protein>
<evidence type="ECO:0000256" key="1">
    <source>
        <dbReference type="ARBA" id="ARBA00004141"/>
    </source>
</evidence>
<reference evidence="6 7" key="1">
    <citation type="journal article" date="2016" name="Nat. Commun.">
        <title>Ectomycorrhizal ecology is imprinted in the genome of the dominant symbiotic fungus Cenococcum geophilum.</title>
        <authorList>
            <consortium name="DOE Joint Genome Institute"/>
            <person name="Peter M."/>
            <person name="Kohler A."/>
            <person name="Ohm R.A."/>
            <person name="Kuo A."/>
            <person name="Krutzmann J."/>
            <person name="Morin E."/>
            <person name="Arend M."/>
            <person name="Barry K.W."/>
            <person name="Binder M."/>
            <person name="Choi C."/>
            <person name="Clum A."/>
            <person name="Copeland A."/>
            <person name="Grisel N."/>
            <person name="Haridas S."/>
            <person name="Kipfer T."/>
            <person name="LaButti K."/>
            <person name="Lindquist E."/>
            <person name="Lipzen A."/>
            <person name="Maire R."/>
            <person name="Meier B."/>
            <person name="Mihaltcheva S."/>
            <person name="Molinier V."/>
            <person name="Murat C."/>
            <person name="Poggeler S."/>
            <person name="Quandt C.A."/>
            <person name="Sperisen C."/>
            <person name="Tritt A."/>
            <person name="Tisserant E."/>
            <person name="Crous P.W."/>
            <person name="Henrissat B."/>
            <person name="Nehls U."/>
            <person name="Egli S."/>
            <person name="Spatafora J.W."/>
            <person name="Grigoriev I.V."/>
            <person name="Martin F.M."/>
        </authorList>
    </citation>
    <scope>NUCLEOTIDE SEQUENCE [LARGE SCALE GENOMIC DNA]</scope>
    <source>
        <strain evidence="6 7">CBS 207.34</strain>
    </source>
</reference>
<dbReference type="Pfam" id="PF03619">
    <property type="entry name" value="Solute_trans_a"/>
    <property type="match status" value="1"/>
</dbReference>
<feature type="transmembrane region" description="Helical" evidence="5">
    <location>
        <begin position="56"/>
        <end position="80"/>
    </location>
</feature>
<keyword evidence="7" id="KW-1185">Reference proteome</keyword>
<feature type="transmembrane region" description="Helical" evidence="5">
    <location>
        <begin position="217"/>
        <end position="234"/>
    </location>
</feature>
<evidence type="ECO:0000256" key="2">
    <source>
        <dbReference type="ARBA" id="ARBA00022692"/>
    </source>
</evidence>
<evidence type="ECO:0000313" key="6">
    <source>
        <dbReference type="EMBL" id="OCL13705.1"/>
    </source>
</evidence>
<feature type="transmembrane region" description="Helical" evidence="5">
    <location>
        <begin position="293"/>
        <end position="312"/>
    </location>
</feature>
<dbReference type="InterPro" id="IPR005178">
    <property type="entry name" value="Ostalpha/TMEM184C"/>
</dbReference>
<dbReference type="PANTHER" id="PTHR23423">
    <property type="entry name" value="ORGANIC SOLUTE TRANSPORTER-RELATED"/>
    <property type="match status" value="1"/>
</dbReference>
<dbReference type="GO" id="GO:0016020">
    <property type="term" value="C:membrane"/>
    <property type="evidence" value="ECO:0007669"/>
    <property type="project" value="UniProtKB-SubCell"/>
</dbReference>
<dbReference type="Proteomes" id="UP000250140">
    <property type="component" value="Unassembled WGS sequence"/>
</dbReference>
<gene>
    <name evidence="6" type="ORF">AOQ84DRAFT_371946</name>
</gene>
<organism evidence="6 7">
    <name type="scientific">Glonium stellatum</name>
    <dbReference type="NCBI Taxonomy" id="574774"/>
    <lineage>
        <taxon>Eukaryota</taxon>
        <taxon>Fungi</taxon>
        <taxon>Dikarya</taxon>
        <taxon>Ascomycota</taxon>
        <taxon>Pezizomycotina</taxon>
        <taxon>Dothideomycetes</taxon>
        <taxon>Pleosporomycetidae</taxon>
        <taxon>Gloniales</taxon>
        <taxon>Gloniaceae</taxon>
        <taxon>Glonium</taxon>
    </lineage>
</organism>
<evidence type="ECO:0000313" key="7">
    <source>
        <dbReference type="Proteomes" id="UP000250140"/>
    </source>
</evidence>
<dbReference type="AlphaFoldDB" id="A0A8E2FAQ5"/>
<feature type="transmembrane region" description="Helical" evidence="5">
    <location>
        <begin position="174"/>
        <end position="197"/>
    </location>
</feature>
<dbReference type="SMART" id="SM01417">
    <property type="entry name" value="Solute_trans_a"/>
    <property type="match status" value="1"/>
</dbReference>
<evidence type="ECO:0000256" key="3">
    <source>
        <dbReference type="ARBA" id="ARBA00022989"/>
    </source>
</evidence>
<evidence type="ECO:0000256" key="5">
    <source>
        <dbReference type="SAM" id="Phobius"/>
    </source>
</evidence>
<proteinExistence type="predicted"/>
<evidence type="ECO:0000256" key="4">
    <source>
        <dbReference type="ARBA" id="ARBA00023136"/>
    </source>
</evidence>
<name>A0A8E2FAQ5_9PEZI</name>
<feature type="transmembrane region" description="Helical" evidence="5">
    <location>
        <begin position="92"/>
        <end position="116"/>
    </location>
</feature>
<keyword evidence="3 5" id="KW-1133">Transmembrane helix</keyword>
<feature type="transmembrane region" description="Helical" evidence="5">
    <location>
        <begin position="122"/>
        <end position="143"/>
    </location>
</feature>
<feature type="transmembrane region" description="Helical" evidence="5">
    <location>
        <begin position="255"/>
        <end position="273"/>
    </location>
</feature>